<feature type="non-terminal residue" evidence="4">
    <location>
        <position position="199"/>
    </location>
</feature>
<sequence length="199" mass="21364">MKSNLRYGIRKHKLGAASVFLGTMIVVGMGQEKEAAASEQNNTTVEESGSSATESKASETQTTTNNVNTIDETQSYSATSTEQPSKSTQVTTEEAPTTVQAPKVETEMKSQEDLPSEKVDDKETTGTQVDIAQPSNVSEIKPRMKRSADVTAVSEKEVAEEAKATGTDVTNKVEVTESSLEGHNKDSNIVNPHNAQRVT</sequence>
<reference evidence="4 5" key="1">
    <citation type="submission" date="2023-08" db="EMBL/GenBank/DDBJ databases">
        <title>Whole genome sequencing of Staphylococcus coagulans NN-2474.</title>
        <authorList>
            <person name="Kropotov V.S."/>
            <person name="Boriskina E.V."/>
            <person name="Gordinskaya N.A."/>
            <person name="Shkurkina I.S."/>
            <person name="Kryazhev D.V."/>
            <person name="Alekseeva A.E."/>
            <person name="Makhova M.A."/>
        </authorList>
    </citation>
    <scope>NUCLEOTIDE SEQUENCE [LARGE SCALE GENOMIC DNA]</scope>
    <source>
        <strain evidence="4 5">NN-2474</strain>
    </source>
</reference>
<proteinExistence type="predicted"/>
<accession>A0ABU1F1R9</accession>
<protein>
    <submittedName>
        <fullName evidence="4">YSIRK-type signal peptide-containing protein</fullName>
    </submittedName>
</protein>
<feature type="domain" description="YSIRK Gram-positive signal peptide" evidence="3">
    <location>
        <begin position="4"/>
        <end position="27"/>
    </location>
</feature>
<evidence type="ECO:0000313" key="5">
    <source>
        <dbReference type="Proteomes" id="UP001255050"/>
    </source>
</evidence>
<name>A0ABU1F1R9_9STAP</name>
<dbReference type="NCBIfam" id="TIGR01168">
    <property type="entry name" value="YSIRK_signal"/>
    <property type="match status" value="1"/>
</dbReference>
<feature type="region of interest" description="Disordered" evidence="2">
    <location>
        <begin position="33"/>
        <end position="128"/>
    </location>
</feature>
<feature type="compositionally biased region" description="Basic and acidic residues" evidence="2">
    <location>
        <begin position="104"/>
        <end position="124"/>
    </location>
</feature>
<comment type="caution">
    <text evidence="4">The sequence shown here is derived from an EMBL/GenBank/DDBJ whole genome shotgun (WGS) entry which is preliminary data.</text>
</comment>
<feature type="compositionally biased region" description="Basic and acidic residues" evidence="2">
    <location>
        <begin position="141"/>
        <end position="163"/>
    </location>
</feature>
<organism evidence="4 5">
    <name type="scientific">Staphylococcus coagulans</name>
    <dbReference type="NCBI Taxonomy" id="74706"/>
    <lineage>
        <taxon>Bacteria</taxon>
        <taxon>Bacillati</taxon>
        <taxon>Bacillota</taxon>
        <taxon>Bacilli</taxon>
        <taxon>Bacillales</taxon>
        <taxon>Staphylococcaceae</taxon>
        <taxon>Staphylococcus</taxon>
    </lineage>
</organism>
<dbReference type="Proteomes" id="UP001255050">
    <property type="component" value="Unassembled WGS sequence"/>
</dbReference>
<dbReference type="Pfam" id="PF04650">
    <property type="entry name" value="YSIRK_signal"/>
    <property type="match status" value="1"/>
</dbReference>
<evidence type="ECO:0000259" key="3">
    <source>
        <dbReference type="Pfam" id="PF04650"/>
    </source>
</evidence>
<keyword evidence="5" id="KW-1185">Reference proteome</keyword>
<keyword evidence="1" id="KW-0732">Signal</keyword>
<feature type="compositionally biased region" description="Polar residues" evidence="2">
    <location>
        <begin position="187"/>
        <end position="199"/>
    </location>
</feature>
<evidence type="ECO:0000256" key="2">
    <source>
        <dbReference type="SAM" id="MobiDB-lite"/>
    </source>
</evidence>
<gene>
    <name evidence="4" type="ORF">RCO12_13040</name>
</gene>
<feature type="region of interest" description="Disordered" evidence="2">
    <location>
        <begin position="141"/>
        <end position="199"/>
    </location>
</feature>
<dbReference type="EMBL" id="JAVJGV010000332">
    <property type="protein sequence ID" value="MDR5604311.1"/>
    <property type="molecule type" value="Genomic_DNA"/>
</dbReference>
<evidence type="ECO:0000256" key="1">
    <source>
        <dbReference type="ARBA" id="ARBA00022729"/>
    </source>
</evidence>
<evidence type="ECO:0000313" key="4">
    <source>
        <dbReference type="EMBL" id="MDR5604311.1"/>
    </source>
</evidence>
<feature type="compositionally biased region" description="Polar residues" evidence="2">
    <location>
        <begin position="38"/>
        <end position="100"/>
    </location>
</feature>
<dbReference type="RefSeq" id="WP_309552619.1">
    <property type="nucleotide sequence ID" value="NZ_JAVJGV010000332.1"/>
</dbReference>
<dbReference type="InterPro" id="IPR005877">
    <property type="entry name" value="YSIRK_signal_dom"/>
</dbReference>